<accession>A0ABN9QVJ6</accession>
<dbReference type="InterPro" id="IPR011992">
    <property type="entry name" value="EF-hand-dom_pair"/>
</dbReference>
<evidence type="ECO:0000313" key="2">
    <source>
        <dbReference type="EMBL" id="CAK0810348.1"/>
    </source>
</evidence>
<dbReference type="Proteomes" id="UP001189429">
    <property type="component" value="Unassembled WGS sequence"/>
</dbReference>
<dbReference type="SUPFAM" id="SSF47473">
    <property type="entry name" value="EF-hand"/>
    <property type="match status" value="1"/>
</dbReference>
<keyword evidence="3" id="KW-1185">Reference proteome</keyword>
<feature type="domain" description="EF-hand" evidence="1">
    <location>
        <begin position="105"/>
        <end position="140"/>
    </location>
</feature>
<evidence type="ECO:0000259" key="1">
    <source>
        <dbReference type="PROSITE" id="PS50222"/>
    </source>
</evidence>
<organism evidence="2 3">
    <name type="scientific">Prorocentrum cordatum</name>
    <dbReference type="NCBI Taxonomy" id="2364126"/>
    <lineage>
        <taxon>Eukaryota</taxon>
        <taxon>Sar</taxon>
        <taxon>Alveolata</taxon>
        <taxon>Dinophyceae</taxon>
        <taxon>Prorocentrales</taxon>
        <taxon>Prorocentraceae</taxon>
        <taxon>Prorocentrum</taxon>
    </lineage>
</organism>
<protein>
    <recommendedName>
        <fullName evidence="1">EF-hand domain-containing protein</fullName>
    </recommendedName>
</protein>
<gene>
    <name evidence="2" type="ORF">PCOR1329_LOCUS15341</name>
</gene>
<dbReference type="InterPro" id="IPR002048">
    <property type="entry name" value="EF_hand_dom"/>
</dbReference>
<comment type="caution">
    <text evidence="2">The sequence shown here is derived from an EMBL/GenBank/DDBJ whole genome shotgun (WGS) entry which is preliminary data.</text>
</comment>
<proteinExistence type="predicted"/>
<feature type="non-terminal residue" evidence="2">
    <location>
        <position position="1"/>
    </location>
</feature>
<reference evidence="2" key="1">
    <citation type="submission" date="2023-10" db="EMBL/GenBank/DDBJ databases">
        <authorList>
            <person name="Chen Y."/>
            <person name="Shah S."/>
            <person name="Dougan E. K."/>
            <person name="Thang M."/>
            <person name="Chan C."/>
        </authorList>
    </citation>
    <scope>NUCLEOTIDE SEQUENCE [LARGE SCALE GENOMIC DNA]</scope>
</reference>
<name>A0ABN9QVJ6_9DINO</name>
<dbReference type="PROSITE" id="PS50222">
    <property type="entry name" value="EF_HAND_2"/>
    <property type="match status" value="1"/>
</dbReference>
<dbReference type="Gene3D" id="1.10.238.10">
    <property type="entry name" value="EF-hand"/>
    <property type="match status" value="1"/>
</dbReference>
<dbReference type="EMBL" id="CAUYUJ010004636">
    <property type="protein sequence ID" value="CAK0810348.1"/>
    <property type="molecule type" value="Genomic_DNA"/>
</dbReference>
<evidence type="ECO:0000313" key="3">
    <source>
        <dbReference type="Proteomes" id="UP001189429"/>
    </source>
</evidence>
<sequence length="246" mass="27651">PLRLRGPLPGRRRARLSAVLPRERWSVTRPSARRLGRPASKKEKGRPMGNKVCRHNRVILTSDIALHFKSSNLVRDVLPIIERWQLEGSDMCLTIPTFKEAFDVVSDASAEQQFRVFDTKGTGKVDACQVLMVYIFLSQGDLARKVDAVFSTFGFEGSQGAHGSISFDEAIIMLTACIQGTQKVCQTDFEIPDNEIPYHCKSLFDLHRLSYDKRIARSQFDEWVWNDPSPRSSLLAGDVPRCAGLA</sequence>